<comment type="caution">
    <text evidence="3">The sequence shown here is derived from an EMBL/GenBank/DDBJ whole genome shotgun (WGS) entry which is preliminary data.</text>
</comment>
<evidence type="ECO:0000256" key="1">
    <source>
        <dbReference type="ARBA" id="ARBA00022737"/>
    </source>
</evidence>
<keyword evidence="1" id="KW-0677">Repeat</keyword>
<feature type="repeat" description="PPR" evidence="2">
    <location>
        <begin position="404"/>
        <end position="438"/>
    </location>
</feature>
<proteinExistence type="predicted"/>
<accession>A0A9D4UH75</accession>
<dbReference type="InterPro" id="IPR046960">
    <property type="entry name" value="PPR_At4g14850-like_plant"/>
</dbReference>
<dbReference type="OrthoDB" id="1901433at2759"/>
<evidence type="ECO:0008006" key="5">
    <source>
        <dbReference type="Google" id="ProtNLM"/>
    </source>
</evidence>
<feature type="repeat" description="PPR" evidence="2">
    <location>
        <begin position="304"/>
        <end position="338"/>
    </location>
</feature>
<feature type="repeat" description="PPR" evidence="2">
    <location>
        <begin position="273"/>
        <end position="303"/>
    </location>
</feature>
<dbReference type="InterPro" id="IPR011990">
    <property type="entry name" value="TPR-like_helical_dom_sf"/>
</dbReference>
<evidence type="ECO:0000313" key="3">
    <source>
        <dbReference type="EMBL" id="KAI5067607.1"/>
    </source>
</evidence>
<protein>
    <recommendedName>
        <fullName evidence="5">Pentatricopeptide repeat-containing protein</fullName>
    </recommendedName>
</protein>
<dbReference type="Pfam" id="PF01535">
    <property type="entry name" value="PPR"/>
    <property type="match status" value="3"/>
</dbReference>
<dbReference type="AlphaFoldDB" id="A0A9D4UH75"/>
<name>A0A9D4UH75_ADICA</name>
<organism evidence="3 4">
    <name type="scientific">Adiantum capillus-veneris</name>
    <name type="common">Maidenhair fern</name>
    <dbReference type="NCBI Taxonomy" id="13818"/>
    <lineage>
        <taxon>Eukaryota</taxon>
        <taxon>Viridiplantae</taxon>
        <taxon>Streptophyta</taxon>
        <taxon>Embryophyta</taxon>
        <taxon>Tracheophyta</taxon>
        <taxon>Polypodiopsida</taxon>
        <taxon>Polypodiidae</taxon>
        <taxon>Polypodiales</taxon>
        <taxon>Pteridineae</taxon>
        <taxon>Pteridaceae</taxon>
        <taxon>Vittarioideae</taxon>
        <taxon>Adiantum</taxon>
    </lineage>
</organism>
<dbReference type="Gene3D" id="1.25.40.10">
    <property type="entry name" value="Tetratricopeptide repeat domain"/>
    <property type="match status" value="3"/>
</dbReference>
<dbReference type="GO" id="GO:0003723">
    <property type="term" value="F:RNA binding"/>
    <property type="evidence" value="ECO:0007669"/>
    <property type="project" value="InterPro"/>
</dbReference>
<feature type="repeat" description="PPR" evidence="2">
    <location>
        <begin position="203"/>
        <end position="237"/>
    </location>
</feature>
<dbReference type="SUPFAM" id="SSF48452">
    <property type="entry name" value="TPR-like"/>
    <property type="match status" value="1"/>
</dbReference>
<sequence length="565" mass="62428">MLRLQTALELVRPPRSSATPALRTPFCNSAREEPTRIIEGVSAFIPLPRRRGSSVRSFRQAKLLHSRVVENGDDPCGDAILRLYAECGALEEAAILFVHPHHRRSATTWARFIAGHASPLLVLQLFHQMCTEGVLPTKPVLVGVLSIFSDSSCTAESKRMHTRIENSPLCSDVVIATVLIGVYSNCRCFDSAKGVFVRTVERDAVVWVVTIRAYLQAGQCREAFPLFQQMMMEGILPNEFVYASTLAACDTKLSFKRGQAIHCHIWSSEYRCDSVAWNALVTMYGKCGRLEDAIKAFGDSEEQDKVTWNAMIGACAQHNKGKDAVAYVHQMQERGFFPDDLTLLSALDACASQPAEMEGKKLHAQLVSMMLIDVNVSNALLNMYVRCGSVAQARLVFDGMVQKDVITWTSMIAAYALHGLARDAQDVVCMMIQEGSTPNSITYVNILSACGHSGLVKEGYEYFACMMGNFITPTIEHYNCLLDLLGRAGLLAEGEVLLKHLPVESTLALWTTLLGGCRIHFDVERGDYAASQALHFGSQQPGPYVLLRNMLTANSQEETRKFQGN</sequence>
<feature type="repeat" description="PPR" evidence="2">
    <location>
        <begin position="439"/>
        <end position="473"/>
    </location>
</feature>
<gene>
    <name evidence="3" type="ORF">GOP47_0018135</name>
</gene>
<dbReference type="NCBIfam" id="TIGR00756">
    <property type="entry name" value="PPR"/>
    <property type="match status" value="3"/>
</dbReference>
<dbReference type="Pfam" id="PF13041">
    <property type="entry name" value="PPR_2"/>
    <property type="match status" value="2"/>
</dbReference>
<dbReference type="GO" id="GO:0016556">
    <property type="term" value="P:mRNA modification"/>
    <property type="evidence" value="ECO:0007669"/>
    <property type="project" value="UniProtKB-ARBA"/>
</dbReference>
<dbReference type="Proteomes" id="UP000886520">
    <property type="component" value="Chromosome 17"/>
</dbReference>
<dbReference type="EMBL" id="JABFUD020000017">
    <property type="protein sequence ID" value="KAI5067607.1"/>
    <property type="molecule type" value="Genomic_DNA"/>
</dbReference>
<evidence type="ECO:0000256" key="2">
    <source>
        <dbReference type="PROSITE-ProRule" id="PRU00708"/>
    </source>
</evidence>
<dbReference type="FunFam" id="1.25.40.10:FF:000277">
    <property type="entry name" value="Pentatricopeptide repeat-containing protein, mitochondrial"/>
    <property type="match status" value="1"/>
</dbReference>
<keyword evidence="4" id="KW-1185">Reference proteome</keyword>
<dbReference type="InterPro" id="IPR002885">
    <property type="entry name" value="PPR_rpt"/>
</dbReference>
<evidence type="ECO:0000313" key="4">
    <source>
        <dbReference type="Proteomes" id="UP000886520"/>
    </source>
</evidence>
<dbReference type="GO" id="GO:0005737">
    <property type="term" value="C:cytoplasm"/>
    <property type="evidence" value="ECO:0007669"/>
    <property type="project" value="UniProtKB-ARBA"/>
</dbReference>
<reference evidence="3" key="1">
    <citation type="submission" date="2021-01" db="EMBL/GenBank/DDBJ databases">
        <title>Adiantum capillus-veneris genome.</title>
        <authorList>
            <person name="Fang Y."/>
            <person name="Liao Q."/>
        </authorList>
    </citation>
    <scope>NUCLEOTIDE SEQUENCE</scope>
    <source>
        <strain evidence="3">H3</strain>
        <tissue evidence="3">Leaf</tissue>
    </source>
</reference>
<dbReference type="PROSITE" id="PS51375">
    <property type="entry name" value="PPR"/>
    <property type="match status" value="5"/>
</dbReference>
<dbReference type="PANTHER" id="PTHR47926">
    <property type="entry name" value="PENTATRICOPEPTIDE REPEAT-CONTAINING PROTEIN"/>
    <property type="match status" value="1"/>
</dbReference>
<dbReference type="PANTHER" id="PTHR47926:SF533">
    <property type="entry name" value="DYW DOMAIN-CONTAINING PROTEIN"/>
    <property type="match status" value="1"/>
</dbReference>